<keyword evidence="2" id="KW-0808">Transferase</keyword>
<dbReference type="InterPro" id="IPR001173">
    <property type="entry name" value="Glyco_trans_2-like"/>
</dbReference>
<dbReference type="SUPFAM" id="SSF53448">
    <property type="entry name" value="Nucleotide-diphospho-sugar transferases"/>
    <property type="match status" value="1"/>
</dbReference>
<dbReference type="EC" id="2.4.-.-" evidence="2"/>
<dbReference type="Gene3D" id="3.90.550.10">
    <property type="entry name" value="Spore Coat Polysaccharide Biosynthesis Protein SpsA, Chain A"/>
    <property type="match status" value="1"/>
</dbReference>
<sequence length="288" mass="33484">MSATKVTVICLCYNQEEYVVEAMQSVLNQTYPTELIIVDDASTDKSVEVIKSFLKNQRREIKSIFLNENHGNCKAFNIALKECESDYIIDLAADDVLLPHRVEEGVKNLKANRNVAVNFTNANYIDQNGEYIKSHFEVDDIKRSKEIVPEGDCFAAILERYYICSPSMMYNAKYLKEIGGYDESLAYEDFDIMLRLSRKYPFSYTDKILVNKRILNNSMSAKQYQKDNKQLNSTLIICRKAFKLIKERKEKVALIKRIAYEAKQAFVNKRFILFISFINLEFKTILQK</sequence>
<evidence type="ECO:0000259" key="1">
    <source>
        <dbReference type="Pfam" id="PF00535"/>
    </source>
</evidence>
<dbReference type="RefSeq" id="WP_322348323.1">
    <property type="nucleotide sequence ID" value="NZ_CP129968.2"/>
</dbReference>
<dbReference type="AlphaFoldDB" id="A0AA49GFS1"/>
<dbReference type="PANTHER" id="PTHR22916:SF3">
    <property type="entry name" value="UDP-GLCNAC:BETAGAL BETA-1,3-N-ACETYLGLUCOSAMINYLTRANSFERASE-LIKE PROTEIN 1"/>
    <property type="match status" value="1"/>
</dbReference>
<dbReference type="KEGG" id="marp:QYS47_02270"/>
<accession>A0AA49GFS1</accession>
<dbReference type="Proteomes" id="UP001232019">
    <property type="component" value="Chromosome"/>
</dbReference>
<organism evidence="2">
    <name type="scientific">Marivirga arenosa</name>
    <dbReference type="NCBI Taxonomy" id="3059076"/>
    <lineage>
        <taxon>Bacteria</taxon>
        <taxon>Pseudomonadati</taxon>
        <taxon>Bacteroidota</taxon>
        <taxon>Cytophagia</taxon>
        <taxon>Cytophagales</taxon>
        <taxon>Marivirgaceae</taxon>
        <taxon>Marivirga</taxon>
    </lineage>
</organism>
<feature type="domain" description="Glycosyltransferase 2-like" evidence="1">
    <location>
        <begin position="7"/>
        <end position="159"/>
    </location>
</feature>
<dbReference type="PANTHER" id="PTHR22916">
    <property type="entry name" value="GLYCOSYLTRANSFERASE"/>
    <property type="match status" value="1"/>
</dbReference>
<dbReference type="InterPro" id="IPR029044">
    <property type="entry name" value="Nucleotide-diphossugar_trans"/>
</dbReference>
<dbReference type="EMBL" id="CP129968">
    <property type="protein sequence ID" value="WKK83368.2"/>
    <property type="molecule type" value="Genomic_DNA"/>
</dbReference>
<reference evidence="2" key="1">
    <citation type="submission" date="2023-08" db="EMBL/GenBank/DDBJ databases">
        <title>Comparative genomics and taxonomic characterization of three novel marine species of genus Marivirga.</title>
        <authorList>
            <person name="Muhammad N."/>
            <person name="Kim S.-G."/>
        </authorList>
    </citation>
    <scope>NUCLEOTIDE SEQUENCE</scope>
    <source>
        <strain evidence="2">BKB1-2</strain>
    </source>
</reference>
<dbReference type="Pfam" id="PF00535">
    <property type="entry name" value="Glycos_transf_2"/>
    <property type="match status" value="1"/>
</dbReference>
<proteinExistence type="predicted"/>
<dbReference type="GO" id="GO:0016758">
    <property type="term" value="F:hexosyltransferase activity"/>
    <property type="evidence" value="ECO:0007669"/>
    <property type="project" value="UniProtKB-ARBA"/>
</dbReference>
<evidence type="ECO:0000313" key="2">
    <source>
        <dbReference type="EMBL" id="WKK83368.2"/>
    </source>
</evidence>
<gene>
    <name evidence="2" type="ORF">QYS47_02270</name>
</gene>
<name>A0AA49GFS1_9BACT</name>
<keyword evidence="2" id="KW-0328">Glycosyltransferase</keyword>
<protein>
    <submittedName>
        <fullName evidence="2">Glycosyltransferase</fullName>
        <ecNumber evidence="2">2.4.-.-</ecNumber>
    </submittedName>
</protein>